<feature type="domain" description="Clp1 C-terminal" evidence="7">
    <location>
        <begin position="319"/>
        <end position="425"/>
    </location>
</feature>
<proteinExistence type="inferred from homology"/>
<dbReference type="InterPro" id="IPR045116">
    <property type="entry name" value="Clp1/Grc3"/>
</dbReference>
<evidence type="ECO:0000256" key="6">
    <source>
        <dbReference type="HAMAP-Rule" id="MF_03035"/>
    </source>
</evidence>
<evidence type="ECO:0000256" key="2">
    <source>
        <dbReference type="ARBA" id="ARBA00022664"/>
    </source>
</evidence>
<dbReference type="HAMAP" id="MF_03035">
    <property type="entry name" value="Clp1"/>
    <property type="match status" value="1"/>
</dbReference>
<dbReference type="InterPro" id="IPR032324">
    <property type="entry name" value="Clp1_N"/>
</dbReference>
<comment type="similarity">
    <text evidence="6">Belongs to the Clp1 family. Clp1 subfamily.</text>
</comment>
<dbReference type="AlphaFoldDB" id="A0A7S3XCW9"/>
<evidence type="ECO:0000313" key="10">
    <source>
        <dbReference type="EMBL" id="CAE0609826.1"/>
    </source>
</evidence>
<dbReference type="InterPro" id="IPR027417">
    <property type="entry name" value="P-loop_NTPase"/>
</dbReference>
<dbReference type="GO" id="GO:0005849">
    <property type="term" value="C:mRNA cleavage factor complex"/>
    <property type="evidence" value="ECO:0007669"/>
    <property type="project" value="InterPro"/>
</dbReference>
<evidence type="ECO:0000259" key="8">
    <source>
        <dbReference type="Pfam" id="PF16573"/>
    </source>
</evidence>
<dbReference type="InterPro" id="IPR032319">
    <property type="entry name" value="CLP1_P"/>
</dbReference>
<dbReference type="Pfam" id="PF16573">
    <property type="entry name" value="CLP1_N"/>
    <property type="match status" value="1"/>
</dbReference>
<dbReference type="GO" id="GO:0051731">
    <property type="term" value="F:polynucleotide 5'-hydroxyl-kinase activity"/>
    <property type="evidence" value="ECO:0007669"/>
    <property type="project" value="InterPro"/>
</dbReference>
<evidence type="ECO:0000256" key="1">
    <source>
        <dbReference type="ARBA" id="ARBA00004123"/>
    </source>
</evidence>
<dbReference type="Pfam" id="PF16575">
    <property type="entry name" value="CLP1_P"/>
    <property type="match status" value="1"/>
</dbReference>
<dbReference type="GO" id="GO:0031124">
    <property type="term" value="P:mRNA 3'-end processing"/>
    <property type="evidence" value="ECO:0007669"/>
    <property type="project" value="UniProtKB-UniRule"/>
</dbReference>
<evidence type="ECO:0000256" key="5">
    <source>
        <dbReference type="ARBA" id="ARBA00023242"/>
    </source>
</evidence>
<organism evidence="10">
    <name type="scientific">Picocystis salinarum</name>
    <dbReference type="NCBI Taxonomy" id="88271"/>
    <lineage>
        <taxon>Eukaryota</taxon>
        <taxon>Viridiplantae</taxon>
        <taxon>Chlorophyta</taxon>
        <taxon>Picocystophyceae</taxon>
        <taxon>Picocystales</taxon>
        <taxon>Picocystaceae</taxon>
        <taxon>Picocystis</taxon>
    </lineage>
</organism>
<keyword evidence="3 6" id="KW-0547">Nucleotide-binding</keyword>
<sequence length="430" mass="47301">MATSAQGEDGEETTVWTLGKECELRLEASWENPLQVTLQAGKAEVFGTEIPVGHEFSFKGQKIAVFTWHGATIRVKGKPEVAYQESDTPMATYLNAHGILEARRQRAKESTGKEQELQGPRVLLAGPVDVGKSSISKILINYAVKKGWAPVMVDLDIGQGNLTVPGAISAVPVEAPIDILRGYPQEIPLVYQFGHTSPTENAEHYKYLVKRVAEVLDARCKASEHARCSGMVINTMGWVEGLGYTLLLDAAMTLKVDVILVIGQERLYSVLKGEQSLKGKEIVKLPKSGGVVTRDRDYRQKSRQMRIKEYFYGHEEEFMPHSQSVPIEALKAYRLLKKQSASNHALPVGQTAEHKTLTVAPMDSTKDLMHTILAVSHASTVEEIAAENVAGFIYVSDIDPINNRLTYLAPCPGPLPGKYLLGGTLKAYFE</sequence>
<feature type="binding site" evidence="6">
    <location>
        <begin position="129"/>
        <end position="134"/>
    </location>
    <ligand>
        <name>ATP</name>
        <dbReference type="ChEBI" id="CHEBI:30616"/>
    </ligand>
</feature>
<dbReference type="SUPFAM" id="SSF52540">
    <property type="entry name" value="P-loop containing nucleoside triphosphate hydrolases"/>
    <property type="match status" value="1"/>
</dbReference>
<protein>
    <recommendedName>
        <fullName evidence="6">Protein CLP1 homolog</fullName>
    </recommendedName>
</protein>
<dbReference type="EMBL" id="HBIS01004025">
    <property type="protein sequence ID" value="CAE0609826.1"/>
    <property type="molecule type" value="Transcribed_RNA"/>
</dbReference>
<dbReference type="GO" id="GO:0006388">
    <property type="term" value="P:tRNA splicing, via endonucleolytic cleavage and ligation"/>
    <property type="evidence" value="ECO:0007669"/>
    <property type="project" value="TreeGrafter"/>
</dbReference>
<dbReference type="InterPro" id="IPR010655">
    <property type="entry name" value="Clp1_C"/>
</dbReference>
<comment type="subcellular location">
    <subcellularLocation>
        <location evidence="1 6">Nucleus</location>
    </subcellularLocation>
</comment>
<comment type="function">
    <text evidence="6">Required for endonucleolytic cleavage during polyadenylation-dependent pre-mRNA 3'-end formation.</text>
</comment>
<evidence type="ECO:0000256" key="3">
    <source>
        <dbReference type="ARBA" id="ARBA00022741"/>
    </source>
</evidence>
<feature type="binding site" evidence="6">
    <location>
        <position position="23"/>
    </location>
    <ligand>
        <name>ATP</name>
        <dbReference type="ChEBI" id="CHEBI:30616"/>
    </ligand>
</feature>
<accession>A0A7S3XCW9</accession>
<dbReference type="GO" id="GO:0005524">
    <property type="term" value="F:ATP binding"/>
    <property type="evidence" value="ECO:0007669"/>
    <property type="project" value="UniProtKB-UniRule"/>
</dbReference>
<gene>
    <name evidence="10" type="ORF">PSAL00342_LOCUS3645</name>
</gene>
<dbReference type="PANTHER" id="PTHR12755:SF6">
    <property type="entry name" value="POLYRIBONUCLEOTIDE 5'-HYDROXYL-KINASE CLP1"/>
    <property type="match status" value="1"/>
</dbReference>
<dbReference type="Gene3D" id="3.40.50.300">
    <property type="entry name" value="P-loop containing nucleotide triphosphate hydrolases"/>
    <property type="match status" value="1"/>
</dbReference>
<dbReference type="InterPro" id="IPR038238">
    <property type="entry name" value="Clp1_C_sf"/>
</dbReference>
<dbReference type="FunFam" id="2.60.120.1030:FF:000001">
    <property type="entry name" value="Protein CLP1 homolog 5"/>
    <property type="match status" value="1"/>
</dbReference>
<feature type="domain" description="Clp1 N-terminal" evidence="8">
    <location>
        <begin position="18"/>
        <end position="107"/>
    </location>
</feature>
<dbReference type="Gene3D" id="2.40.30.330">
    <property type="entry name" value="Pre-mRNA cleavage complex subunit Clp1, C-terminal domain"/>
    <property type="match status" value="1"/>
</dbReference>
<keyword evidence="5 6" id="KW-0539">Nucleus</keyword>
<evidence type="ECO:0000259" key="9">
    <source>
        <dbReference type="Pfam" id="PF16575"/>
    </source>
</evidence>
<keyword evidence="2 6" id="KW-0507">mRNA processing</keyword>
<dbReference type="PANTHER" id="PTHR12755">
    <property type="entry name" value="CLEAVAGE/POLYADENYLATION FACTOR IA SUBUNIT CLP1P"/>
    <property type="match status" value="1"/>
</dbReference>
<feature type="domain" description="Clp1 P-loop" evidence="9">
    <location>
        <begin position="126"/>
        <end position="313"/>
    </location>
</feature>
<dbReference type="InterPro" id="IPR028606">
    <property type="entry name" value="Clp1"/>
</dbReference>
<evidence type="ECO:0000259" key="7">
    <source>
        <dbReference type="Pfam" id="PF06807"/>
    </source>
</evidence>
<keyword evidence="4 6" id="KW-0067">ATP-binding</keyword>
<reference evidence="10" key="1">
    <citation type="submission" date="2021-01" db="EMBL/GenBank/DDBJ databases">
        <authorList>
            <person name="Corre E."/>
            <person name="Pelletier E."/>
            <person name="Niang G."/>
            <person name="Scheremetjew M."/>
            <person name="Finn R."/>
            <person name="Kale V."/>
            <person name="Holt S."/>
            <person name="Cochrane G."/>
            <person name="Meng A."/>
            <person name="Brown T."/>
            <person name="Cohen L."/>
        </authorList>
    </citation>
    <scope>NUCLEOTIDE SEQUENCE</scope>
    <source>
        <strain evidence="10">CCMP1897</strain>
    </source>
</reference>
<dbReference type="InterPro" id="IPR038239">
    <property type="entry name" value="Clp1_N_sf"/>
</dbReference>
<evidence type="ECO:0000256" key="4">
    <source>
        <dbReference type="ARBA" id="ARBA00022840"/>
    </source>
</evidence>
<feature type="binding site" evidence="6">
    <location>
        <position position="62"/>
    </location>
    <ligand>
        <name>ATP</name>
        <dbReference type="ChEBI" id="CHEBI:30616"/>
    </ligand>
</feature>
<dbReference type="Gene3D" id="2.60.120.1030">
    <property type="entry name" value="Clp1, DNA binding domain"/>
    <property type="match status" value="1"/>
</dbReference>
<dbReference type="Pfam" id="PF06807">
    <property type="entry name" value="Clp1"/>
    <property type="match status" value="1"/>
</dbReference>
<name>A0A7S3XCW9_9CHLO</name>